<evidence type="ECO:0000256" key="2">
    <source>
        <dbReference type="SAM" id="Phobius"/>
    </source>
</evidence>
<feature type="region of interest" description="Disordered" evidence="1">
    <location>
        <begin position="332"/>
        <end position="356"/>
    </location>
</feature>
<feature type="transmembrane region" description="Helical" evidence="2">
    <location>
        <begin position="194"/>
        <end position="212"/>
    </location>
</feature>
<evidence type="ECO:0000259" key="3">
    <source>
        <dbReference type="Pfam" id="PF01757"/>
    </source>
</evidence>
<feature type="domain" description="Acyltransferase 3" evidence="3">
    <location>
        <begin position="7"/>
        <end position="314"/>
    </location>
</feature>
<comment type="caution">
    <text evidence="4">The sequence shown here is derived from an EMBL/GenBank/DDBJ whole genome shotgun (WGS) entry which is preliminary data.</text>
</comment>
<feature type="transmembrane region" description="Helical" evidence="2">
    <location>
        <begin position="74"/>
        <end position="92"/>
    </location>
</feature>
<reference evidence="5" key="1">
    <citation type="journal article" date="2019" name="Int. J. Syst. Evol. Microbiol.">
        <title>The Global Catalogue of Microorganisms (GCM) 10K type strain sequencing project: providing services to taxonomists for standard genome sequencing and annotation.</title>
        <authorList>
            <consortium name="The Broad Institute Genomics Platform"/>
            <consortium name="The Broad Institute Genome Sequencing Center for Infectious Disease"/>
            <person name="Wu L."/>
            <person name="Ma J."/>
        </authorList>
    </citation>
    <scope>NUCLEOTIDE SEQUENCE [LARGE SCALE GENOMIC DNA]</scope>
    <source>
        <strain evidence="5">JCM 16703</strain>
    </source>
</reference>
<keyword evidence="2" id="KW-0472">Membrane</keyword>
<dbReference type="EMBL" id="BAAAZH010000008">
    <property type="protein sequence ID" value="GAA4112567.1"/>
    <property type="molecule type" value="Genomic_DNA"/>
</dbReference>
<proteinExistence type="predicted"/>
<feature type="transmembrane region" description="Helical" evidence="2">
    <location>
        <begin position="219"/>
        <end position="236"/>
    </location>
</feature>
<protein>
    <recommendedName>
        <fullName evidence="3">Acyltransferase 3 domain-containing protein</fullName>
    </recommendedName>
</protein>
<keyword evidence="5" id="KW-1185">Reference proteome</keyword>
<dbReference type="InterPro" id="IPR050879">
    <property type="entry name" value="Acyltransferase_3"/>
</dbReference>
<organism evidence="4 5">
    <name type="scientific">Nocardioides fonticola</name>
    <dbReference type="NCBI Taxonomy" id="450363"/>
    <lineage>
        <taxon>Bacteria</taxon>
        <taxon>Bacillati</taxon>
        <taxon>Actinomycetota</taxon>
        <taxon>Actinomycetes</taxon>
        <taxon>Propionibacteriales</taxon>
        <taxon>Nocardioidaceae</taxon>
        <taxon>Nocardioides</taxon>
    </lineage>
</organism>
<sequence length="356" mass="37960">MSARRPDLDALRGLAVLLVVLDHLRLPHLSSPGTIGVTVFFVLSGWLITRLLLAEHDAAGRIDLRAFWGRRARRLLPALVVFLAAMSVAGLLTRDPLVARPATVLGALVFVNNWPAATGINLGGLHHTWSLAVEEQFYLAWPLLVAAGLAAARGRRRVVVVAGVLLALSLAQTVHLALDDAAPRRIYAGTDTRASALLAGCLLALLGVERVAARWRRPLAVVTALAALACVGSAFVDRYSVVALVAAPWIAVTATLGAILARPCRRSVVLEHVGRRSYALYLWHHPLLVLVLPRVHGSAHWPVAVALVAASFVLAELSWRLVEAPFLQGRGRPGNARTPDQEVGGPSGRRGIPAGA</sequence>
<accession>A0ABP7XDF0</accession>
<dbReference type="Pfam" id="PF01757">
    <property type="entry name" value="Acyl_transf_3"/>
    <property type="match status" value="1"/>
</dbReference>
<evidence type="ECO:0000313" key="5">
    <source>
        <dbReference type="Proteomes" id="UP001501495"/>
    </source>
</evidence>
<dbReference type="PANTHER" id="PTHR23028:SF53">
    <property type="entry name" value="ACYL_TRANSF_3 DOMAIN-CONTAINING PROTEIN"/>
    <property type="match status" value="1"/>
</dbReference>
<dbReference type="Proteomes" id="UP001501495">
    <property type="component" value="Unassembled WGS sequence"/>
</dbReference>
<gene>
    <name evidence="4" type="ORF">GCM10022215_08990</name>
</gene>
<evidence type="ECO:0000256" key="1">
    <source>
        <dbReference type="SAM" id="MobiDB-lite"/>
    </source>
</evidence>
<feature type="transmembrane region" description="Helical" evidence="2">
    <location>
        <begin position="33"/>
        <end position="53"/>
    </location>
</feature>
<evidence type="ECO:0000313" key="4">
    <source>
        <dbReference type="EMBL" id="GAA4112567.1"/>
    </source>
</evidence>
<name>A0ABP7XDF0_9ACTN</name>
<keyword evidence="2" id="KW-1133">Transmembrane helix</keyword>
<feature type="transmembrane region" description="Helical" evidence="2">
    <location>
        <begin position="159"/>
        <end position="178"/>
    </location>
</feature>
<keyword evidence="2" id="KW-0812">Transmembrane</keyword>
<feature type="transmembrane region" description="Helical" evidence="2">
    <location>
        <begin position="242"/>
        <end position="261"/>
    </location>
</feature>
<dbReference type="RefSeq" id="WP_344732043.1">
    <property type="nucleotide sequence ID" value="NZ_BAAAZH010000008.1"/>
</dbReference>
<dbReference type="InterPro" id="IPR002656">
    <property type="entry name" value="Acyl_transf_3_dom"/>
</dbReference>
<dbReference type="PANTHER" id="PTHR23028">
    <property type="entry name" value="ACETYLTRANSFERASE"/>
    <property type="match status" value="1"/>
</dbReference>